<evidence type="ECO:0000313" key="2">
    <source>
        <dbReference type="Proteomes" id="UP000005336"/>
    </source>
</evidence>
<dbReference type="PATRIC" id="fig|1030841.3.peg.550"/>
<dbReference type="HOGENOM" id="CLU_3293038_0_0_4"/>
<gene>
    <name evidence="1" type="ORF">HMPREF9370_0561</name>
</gene>
<dbReference type="Proteomes" id="UP000005336">
    <property type="component" value="Unassembled WGS sequence"/>
</dbReference>
<accession>G4CNA2</accession>
<evidence type="ECO:0000313" key="1">
    <source>
        <dbReference type="EMBL" id="EGZ49916.1"/>
    </source>
</evidence>
<sequence>MFIFGIVCAVSYDKRKLKCKLCKKPSVDLSQWVWILMRNE</sequence>
<comment type="caution">
    <text evidence="1">The sequence shown here is derived from an EMBL/GenBank/DDBJ whole genome shotgun (WGS) entry which is preliminary data.</text>
</comment>
<dbReference type="EMBL" id="AGAZ01000026">
    <property type="protein sequence ID" value="EGZ49916.1"/>
    <property type="molecule type" value="Genomic_DNA"/>
</dbReference>
<protein>
    <submittedName>
        <fullName evidence="1">Uncharacterized protein</fullName>
    </submittedName>
</protein>
<proteinExistence type="predicted"/>
<dbReference type="AlphaFoldDB" id="G4CNA2"/>
<keyword evidence="2" id="KW-1185">Reference proteome</keyword>
<reference evidence="1 2" key="1">
    <citation type="submission" date="2011-06" db="EMBL/GenBank/DDBJ databases">
        <authorList>
            <person name="Muzny D."/>
            <person name="Qin X."/>
            <person name="Deng J."/>
            <person name="Jiang H."/>
            <person name="Liu Y."/>
            <person name="Qu J."/>
            <person name="Song X.-Z."/>
            <person name="Zhang L."/>
            <person name="Thornton R."/>
            <person name="Coyle M."/>
            <person name="Francisco L."/>
            <person name="Jackson L."/>
            <person name="Javaid M."/>
            <person name="Korchina V."/>
            <person name="Kovar C."/>
            <person name="Mata R."/>
            <person name="Mathew T."/>
            <person name="Ngo R."/>
            <person name="Nguyen L."/>
            <person name="Nguyen N."/>
            <person name="Okwuonu G."/>
            <person name="Ongeri F."/>
            <person name="Pham C."/>
            <person name="Simmons D."/>
            <person name="Wilczek-Boney K."/>
            <person name="Hale W."/>
            <person name="Jakkamsetti A."/>
            <person name="Pham P."/>
            <person name="Ruth R."/>
            <person name="San Lucas F."/>
            <person name="Warren J."/>
            <person name="Zhang J."/>
            <person name="Zhao Z."/>
            <person name="Zhou C."/>
            <person name="Zhu D."/>
            <person name="Lee S."/>
            <person name="Bess C."/>
            <person name="Blankenburg K."/>
            <person name="Forbes L."/>
            <person name="Fu Q."/>
            <person name="Gubbala S."/>
            <person name="Hirani K."/>
            <person name="Jayaseelan J.C."/>
            <person name="Lara F."/>
            <person name="Munidasa M."/>
            <person name="Palculict T."/>
            <person name="Patil S."/>
            <person name="Pu L.-L."/>
            <person name="Saada N."/>
            <person name="Tang L."/>
            <person name="Weissenberger G."/>
            <person name="Zhu Y."/>
            <person name="Hemphill L."/>
            <person name="Shang Y."/>
            <person name="Youmans B."/>
            <person name="Ayvaz T."/>
            <person name="Ross M."/>
            <person name="Santibanez J."/>
            <person name="Aqrawi P."/>
            <person name="Gross S."/>
            <person name="Joshi V."/>
            <person name="Fowler G."/>
            <person name="Nazareth L."/>
            <person name="Reid J."/>
            <person name="Worley K."/>
            <person name="Petrosino J."/>
            <person name="Highlander S."/>
            <person name="Gibbs R."/>
        </authorList>
    </citation>
    <scope>NUCLEOTIDE SEQUENCE [LARGE SCALE GENOMIC DNA]</scope>
    <source>
        <strain evidence="1 2">9715</strain>
    </source>
</reference>
<organism evidence="1 2">
    <name type="scientific">Neisseria wadsworthii 9715</name>
    <dbReference type="NCBI Taxonomy" id="1030841"/>
    <lineage>
        <taxon>Bacteria</taxon>
        <taxon>Pseudomonadati</taxon>
        <taxon>Pseudomonadota</taxon>
        <taxon>Betaproteobacteria</taxon>
        <taxon>Neisseriales</taxon>
        <taxon>Neisseriaceae</taxon>
        <taxon>Neisseria</taxon>
    </lineage>
</organism>
<dbReference type="STRING" id="1030841.HMPREF9370_0561"/>
<name>G4CNA2_9NEIS</name>